<comment type="caution">
    <text evidence="1">The sequence shown here is derived from an EMBL/GenBank/DDBJ whole genome shotgun (WGS) entry which is preliminary data.</text>
</comment>
<evidence type="ECO:0000313" key="1">
    <source>
        <dbReference type="EMBL" id="MBD8527389.1"/>
    </source>
</evidence>
<proteinExistence type="predicted"/>
<evidence type="ECO:0000313" key="2">
    <source>
        <dbReference type="Proteomes" id="UP000613768"/>
    </source>
</evidence>
<reference evidence="1 2" key="1">
    <citation type="submission" date="2020-09" db="EMBL/GenBank/DDBJ databases">
        <title>Pseudoxanthomonas sp. CAU 1598 isolated from sand of Yaerae Beach.</title>
        <authorList>
            <person name="Kim W."/>
        </authorList>
    </citation>
    <scope>NUCLEOTIDE SEQUENCE [LARGE SCALE GENOMIC DNA]</scope>
    <source>
        <strain evidence="1 2">CAU 1598</strain>
    </source>
</reference>
<dbReference type="SUPFAM" id="SSF63829">
    <property type="entry name" value="Calcium-dependent phosphotriesterase"/>
    <property type="match status" value="1"/>
</dbReference>
<dbReference type="AlphaFoldDB" id="A0AAW3ZPF8"/>
<dbReference type="PROSITE" id="PS51257">
    <property type="entry name" value="PROKAR_LIPOPROTEIN"/>
    <property type="match status" value="1"/>
</dbReference>
<dbReference type="RefSeq" id="WP_192030809.1">
    <property type="nucleotide sequence ID" value="NZ_JACYTR010000050.1"/>
</dbReference>
<dbReference type="InterPro" id="IPR008557">
    <property type="entry name" value="PhoX"/>
</dbReference>
<dbReference type="EMBL" id="JACYTR010000050">
    <property type="protein sequence ID" value="MBD8527389.1"/>
    <property type="molecule type" value="Genomic_DNA"/>
</dbReference>
<accession>A0AAW3ZPF8</accession>
<dbReference type="PANTHER" id="PTHR35399:SF4">
    <property type="entry name" value="MEMBRANE PROTEIN"/>
    <property type="match status" value="1"/>
</dbReference>
<gene>
    <name evidence="1" type="ORF">IFO71_16725</name>
</gene>
<dbReference type="Pfam" id="PF05787">
    <property type="entry name" value="PhoX"/>
    <property type="match status" value="2"/>
</dbReference>
<dbReference type="Proteomes" id="UP000613768">
    <property type="component" value="Unassembled WGS sequence"/>
</dbReference>
<organism evidence="1 2">
    <name type="scientific">Pseudomarimonas arenosa</name>
    <dbReference type="NCBI Taxonomy" id="2774145"/>
    <lineage>
        <taxon>Bacteria</taxon>
        <taxon>Pseudomonadati</taxon>
        <taxon>Pseudomonadota</taxon>
        <taxon>Gammaproteobacteria</taxon>
        <taxon>Lysobacterales</taxon>
        <taxon>Lysobacteraceae</taxon>
        <taxon>Pseudomarimonas</taxon>
    </lineage>
</organism>
<dbReference type="PANTHER" id="PTHR35399">
    <property type="entry name" value="SLR8030 PROTEIN"/>
    <property type="match status" value="1"/>
</dbReference>
<protein>
    <submittedName>
        <fullName evidence="1">DUF839 domain-containing protein</fullName>
    </submittedName>
</protein>
<name>A0AAW3ZPF8_9GAMM</name>
<sequence>MKAGAVVTLGQLLQGLSGCSSAPPRVLAGLQADPHGICDLPPGFDYRVISKHGDLMSDAQVVPDYHDGMGCFTGPSGNLVLVRNHEISTYFPFDPPSPIPDLAYDPAASGGTTTIWLNDRLEIEQHYLSLTGTIRNCSGGKTPWGTWISSEEAGQEGWMMGKRHGYNFEVNPFQPLQRAEPLKAMGRFSHEAIAFDRNGAVYQTEDDSNGCFYRFLPTARKQLAKGGRLQALKLIGSTSRHTTQDALQPGQRYACEWVDVDEPDPEQNTVRLQAQAKGAAIFVRGEGVVAHADGVYFVCSAGGAEGLGQIFKYSEEPNVAHGWLELMYTARAGGLLMKPDHITIAPWGDLVLCEDTGQHTNCLVGLTAAGKAYHIAANSQAEWCGATFSPDGRTLFANIHKKPGMTLAIRGPWAKLRV</sequence>
<keyword evidence="2" id="KW-1185">Reference proteome</keyword>